<organism evidence="1 2">
    <name type="scientific">Lasiodiplodia mahajangana</name>
    <dbReference type="NCBI Taxonomy" id="1108764"/>
    <lineage>
        <taxon>Eukaryota</taxon>
        <taxon>Fungi</taxon>
        <taxon>Dikarya</taxon>
        <taxon>Ascomycota</taxon>
        <taxon>Pezizomycotina</taxon>
        <taxon>Dothideomycetes</taxon>
        <taxon>Dothideomycetes incertae sedis</taxon>
        <taxon>Botryosphaeriales</taxon>
        <taxon>Botryosphaeriaceae</taxon>
        <taxon>Lasiodiplodia</taxon>
    </lineage>
</organism>
<keyword evidence="2" id="KW-1185">Reference proteome</keyword>
<proteinExistence type="predicted"/>
<dbReference type="EMBL" id="JAPUUL010000279">
    <property type="protein sequence ID" value="KAJ8131506.1"/>
    <property type="molecule type" value="Genomic_DNA"/>
</dbReference>
<comment type="caution">
    <text evidence="1">The sequence shown here is derived from an EMBL/GenBank/DDBJ whole genome shotgun (WGS) entry which is preliminary data.</text>
</comment>
<protein>
    <submittedName>
        <fullName evidence="1">Uncharacterized protein</fullName>
    </submittedName>
</protein>
<evidence type="ECO:0000313" key="1">
    <source>
        <dbReference type="EMBL" id="KAJ8131506.1"/>
    </source>
</evidence>
<name>A0ACC2JVS8_9PEZI</name>
<sequence>MDPVSAVGVAAAALQFLDASIKAYSVFQEIRKSAESATERNMQLENNLQSAQSLRNSLASSPSPQGATDPVSKLTVKCTSEADELLGLLKYVRGYGEDISSIRATFRAARKEKRIKELHGSLKEDQNTLNQMISETLLPSINSLTVLQSNEFANINSTGQKLIKEQIEQRKIQEDRHTIVAGGLDSIQHNMQLRNNTDDQARLWRELLESLWFPEIDQRQNQIKEPAPSTLDWLFTPPKLESGSGEDEDRETDSEWSNFKEWLCQDTSTYWISGKAGSGKSTLMAHIVDDRRTHEFLGTWSSGYELKVLSFFFWRAGSSLQNSVLGLLRSILYQLCVSQPAITDHISSSLPSSIGIPTWTEKRLLNTIAEVIQTSQGFRFCIFIDGLDEYTDPYDYLLDCIEKLQSCGNVKSCVSSRPELELVMRFQSVKQLRLQDLNRADIKKFVKQTLARTQLSEHQRSHLIRKVVERSEGVFLWASLVTQSLVKGSKAGDDEEIMQRRLESLPRDMNQLFERMLSEVEPVYQKSLDFYIQLMVLAKGDGAWPILFHSVAVITTSLLTKEINTYEEFSEECDRTKTQITTQSAGLLEIFNMEQFMDEAKYEWDQATFHFASDQLDFTSEFASLNRHRCGQNVPYPTIFVYEGQHIAWIHRSAFEFLSNQKIVPVEFGSSSEGVFRQISEGWMRFIRAAPSVDYQNTLPKVISTSYRLSRLFSFIRKRYKIYPKTGSALLDKLHSIYEHGDPYELRSYDTGPWAPSDIHESTGETEFWSECAKHGLVSYIYSRVDHILEGTDREPVIARLLFHLLWRWRADSDYEYTGTGNFTSLVNNLADGLYKCTIQRLNIGGAAQSPRWKCIAPYETRISSIFPQPRVTPTFSCATWKEPAVGGSLGTIVDLLNIVSIIQYHSRPHPLRGSTTFSTLMDATGLYVALKLGLRRVYIQLSGKAYMAAGITLDKLEGVLGSCVRAAEFDGAVRILCAPWLKTQEDWRPDPELGYPQFVTLQPSNTTSDQLLNLIHYRVARLDDIGFNMIQNMRQHREKVCENLIREIKSAEQGLDGGQQLIAAACVKAGFLYSDDEYTYNDTPEETDDEYISDEVSEGSDSDRGGIIIDY</sequence>
<evidence type="ECO:0000313" key="2">
    <source>
        <dbReference type="Proteomes" id="UP001153332"/>
    </source>
</evidence>
<gene>
    <name evidence="1" type="ORF">O1611_g2118</name>
</gene>
<reference evidence="1" key="1">
    <citation type="submission" date="2022-12" db="EMBL/GenBank/DDBJ databases">
        <title>Genome Sequence of Lasiodiplodia mahajangana.</title>
        <authorList>
            <person name="Buettner E."/>
        </authorList>
    </citation>
    <scope>NUCLEOTIDE SEQUENCE</scope>
    <source>
        <strain evidence="1">VT137</strain>
    </source>
</reference>
<dbReference type="Proteomes" id="UP001153332">
    <property type="component" value="Unassembled WGS sequence"/>
</dbReference>
<accession>A0ACC2JVS8</accession>